<organism evidence="2">
    <name type="scientific">invertebrate metagenome</name>
    <dbReference type="NCBI Taxonomy" id="1711999"/>
    <lineage>
        <taxon>unclassified sequences</taxon>
        <taxon>metagenomes</taxon>
        <taxon>organismal metagenomes</taxon>
    </lineage>
</organism>
<gene>
    <name evidence="2" type="primary">smc_8</name>
    <name evidence="2" type="ORF">CI610_02278</name>
</gene>
<evidence type="ECO:0000313" key="2">
    <source>
        <dbReference type="EMBL" id="PJE78772.1"/>
    </source>
</evidence>
<accession>A0A2H9T6E7</accession>
<reference evidence="2" key="1">
    <citation type="journal article" date="2017" name="Appl. Environ. Microbiol.">
        <title>Molecular characterization of an Endozoicomonas-like organism causing infection in king scallop Pecten maximus L.</title>
        <authorList>
            <person name="Cano I."/>
            <person name="van Aerle R."/>
            <person name="Ross S."/>
            <person name="Verner-Jeffreys D.W."/>
            <person name="Paley R.K."/>
            <person name="Rimmer G."/>
            <person name="Ryder D."/>
            <person name="Hooper P."/>
            <person name="Stone D."/>
            <person name="Feist S.W."/>
        </authorList>
    </citation>
    <scope>NUCLEOTIDE SEQUENCE</scope>
</reference>
<sequence>MPQSLETRVSILEGKCETMFQTVQHLAEIVTETHQIMLENQRENRLRFQQMDKRFDQLERRMDSLEQRMDKLEQRMDKVEQRMDHLEQRVEQNTASIAALAEATYAGFKRTDEKIDHLELLIRQLLPNANN</sequence>
<feature type="coiled-coil region" evidence="1">
    <location>
        <begin position="48"/>
        <end position="103"/>
    </location>
</feature>
<dbReference type="EMBL" id="NSIT01000130">
    <property type="protein sequence ID" value="PJE78772.1"/>
    <property type="molecule type" value="Genomic_DNA"/>
</dbReference>
<protein>
    <submittedName>
        <fullName evidence="2">Chromosome partition protein Smc</fullName>
    </submittedName>
</protein>
<dbReference type="SUPFAM" id="SSF57997">
    <property type="entry name" value="Tropomyosin"/>
    <property type="match status" value="1"/>
</dbReference>
<comment type="caution">
    <text evidence="2">The sequence shown here is derived from an EMBL/GenBank/DDBJ whole genome shotgun (WGS) entry which is preliminary data.</text>
</comment>
<proteinExistence type="predicted"/>
<dbReference type="AlphaFoldDB" id="A0A2H9T6E7"/>
<name>A0A2H9T6E7_9ZZZZ</name>
<evidence type="ECO:0000256" key="1">
    <source>
        <dbReference type="SAM" id="Coils"/>
    </source>
</evidence>
<keyword evidence="1" id="KW-0175">Coiled coil</keyword>
<dbReference type="Gene3D" id="1.20.1260.80">
    <property type="match status" value="1"/>
</dbReference>